<feature type="compositionally biased region" description="Basic and acidic residues" evidence="1">
    <location>
        <begin position="25"/>
        <end position="38"/>
    </location>
</feature>
<reference evidence="2" key="1">
    <citation type="submission" date="2004-08" db="EMBL/GenBank/DDBJ databases">
        <title>Oryza sativa BAC OSJNBa0077J22 genomic sequence.</title>
        <authorList>
            <person name="Chow T.-Y."/>
            <person name="Hsing Y.-I.C."/>
            <person name="Chen C.-S."/>
            <person name="Chen H.-H."/>
            <person name="Liu S.-M."/>
            <person name="Chao Y.-T."/>
            <person name="Chang S.-J."/>
            <person name="Chen H.-C."/>
            <person name="Chen S.-K."/>
            <person name="Chen T.-R."/>
            <person name="Chen Y.-L."/>
            <person name="Cheng C.-H."/>
            <person name="Chung C.-I."/>
            <person name="Han S.-Y."/>
            <person name="Hsiao S.-H."/>
            <person name="Hsiung J.-N."/>
            <person name="Hsu C.-H."/>
            <person name="Huang J.-J."/>
            <person name="Kau P.-I."/>
            <person name="Lee M.-C."/>
            <person name="Leu H.-L."/>
            <person name="Li Y.-F."/>
            <person name="Lin S.-J."/>
            <person name="Lin Y.-C."/>
            <person name="Wu S.-W."/>
            <person name="Yu C.-Y."/>
            <person name="Yu S.-W."/>
            <person name="Wu H.-P."/>
            <person name="Shaw J.-F."/>
        </authorList>
    </citation>
    <scope>NUCLEOTIDE SEQUENCE</scope>
</reference>
<evidence type="ECO:0000313" key="3">
    <source>
        <dbReference type="EMBL" id="AAT94005.1"/>
    </source>
</evidence>
<feature type="compositionally biased region" description="Basic residues" evidence="1">
    <location>
        <begin position="1"/>
        <end position="13"/>
    </location>
</feature>
<dbReference type="EMBL" id="AC124142">
    <property type="protein sequence ID" value="AAT94005.1"/>
    <property type="molecule type" value="Genomic_DNA"/>
</dbReference>
<feature type="compositionally biased region" description="Low complexity" evidence="1">
    <location>
        <begin position="65"/>
        <end position="79"/>
    </location>
</feature>
<reference evidence="4" key="3">
    <citation type="journal article" date="2005" name="Nature">
        <title>The map-based sequence of the rice genome.</title>
        <authorList>
            <consortium name="International rice genome sequencing project (IRGSP)"/>
            <person name="Matsumoto T."/>
            <person name="Wu J."/>
            <person name="Kanamori H."/>
            <person name="Katayose Y."/>
            <person name="Fujisawa M."/>
            <person name="Namiki N."/>
            <person name="Mizuno H."/>
            <person name="Yamamoto K."/>
            <person name="Antonio B.A."/>
            <person name="Baba T."/>
            <person name="Sakata K."/>
            <person name="Nagamura Y."/>
            <person name="Aoki H."/>
            <person name="Arikawa K."/>
            <person name="Arita K."/>
            <person name="Bito T."/>
            <person name="Chiden Y."/>
            <person name="Fujitsuka N."/>
            <person name="Fukunaka R."/>
            <person name="Hamada M."/>
            <person name="Harada C."/>
            <person name="Hayashi A."/>
            <person name="Hijishita S."/>
            <person name="Honda M."/>
            <person name="Hosokawa S."/>
            <person name="Ichikawa Y."/>
            <person name="Idonuma A."/>
            <person name="Iijima M."/>
            <person name="Ikeda M."/>
            <person name="Ikeno M."/>
            <person name="Ito K."/>
            <person name="Ito S."/>
            <person name="Ito T."/>
            <person name="Ito Y."/>
            <person name="Ito Y."/>
            <person name="Iwabuchi A."/>
            <person name="Kamiya K."/>
            <person name="Karasawa W."/>
            <person name="Kurita K."/>
            <person name="Katagiri S."/>
            <person name="Kikuta A."/>
            <person name="Kobayashi H."/>
            <person name="Kobayashi N."/>
            <person name="Machita K."/>
            <person name="Maehara T."/>
            <person name="Masukawa M."/>
            <person name="Mizubayashi T."/>
            <person name="Mukai Y."/>
            <person name="Nagasaki H."/>
            <person name="Nagata Y."/>
            <person name="Naito S."/>
            <person name="Nakashima M."/>
            <person name="Nakama Y."/>
            <person name="Nakamichi Y."/>
            <person name="Nakamura M."/>
            <person name="Meguro A."/>
            <person name="Negishi M."/>
            <person name="Ohta I."/>
            <person name="Ohta T."/>
            <person name="Okamoto M."/>
            <person name="Ono N."/>
            <person name="Saji S."/>
            <person name="Sakaguchi M."/>
            <person name="Sakai K."/>
            <person name="Shibata M."/>
            <person name="Shimokawa T."/>
            <person name="Song J."/>
            <person name="Takazaki Y."/>
            <person name="Terasawa K."/>
            <person name="Tsugane M."/>
            <person name="Tsuji K."/>
            <person name="Ueda S."/>
            <person name="Waki K."/>
            <person name="Yamagata H."/>
            <person name="Yamamoto M."/>
            <person name="Yamamoto S."/>
            <person name="Yamane H."/>
            <person name="Yoshiki S."/>
            <person name="Yoshihara R."/>
            <person name="Yukawa K."/>
            <person name="Zhong H."/>
            <person name="Yano M."/>
            <person name="Yuan Q."/>
            <person name="Ouyang S."/>
            <person name="Liu J."/>
            <person name="Jones K.M."/>
            <person name="Gansberger K."/>
            <person name="Moffat K."/>
            <person name="Hill J."/>
            <person name="Bera J."/>
            <person name="Fadrosh D."/>
            <person name="Jin S."/>
            <person name="Johri S."/>
            <person name="Kim M."/>
            <person name="Overton L."/>
            <person name="Reardon M."/>
            <person name="Tsitrin T."/>
            <person name="Vuong H."/>
            <person name="Weaver B."/>
            <person name="Ciecko A."/>
            <person name="Tallon L."/>
            <person name="Jackson J."/>
            <person name="Pai G."/>
            <person name="Aken S.V."/>
            <person name="Utterback T."/>
            <person name="Reidmuller S."/>
            <person name="Feldblyum T."/>
            <person name="Hsiao J."/>
            <person name="Zismann V."/>
            <person name="Iobst S."/>
            <person name="de Vazeille A.R."/>
            <person name="Buell C.R."/>
            <person name="Ying K."/>
            <person name="Li Y."/>
            <person name="Lu T."/>
            <person name="Huang Y."/>
            <person name="Zhao Q."/>
            <person name="Feng Q."/>
            <person name="Zhang L."/>
            <person name="Zhu J."/>
            <person name="Weng Q."/>
            <person name="Mu J."/>
            <person name="Lu Y."/>
            <person name="Fan D."/>
            <person name="Liu Y."/>
            <person name="Guan J."/>
            <person name="Zhang Y."/>
            <person name="Yu S."/>
            <person name="Liu X."/>
            <person name="Zhang Y."/>
            <person name="Hong G."/>
            <person name="Han B."/>
            <person name="Choisne N."/>
            <person name="Demange N."/>
            <person name="Orjeda G."/>
            <person name="Samain S."/>
            <person name="Cattolico L."/>
            <person name="Pelletier E."/>
            <person name="Couloux A."/>
            <person name="Segurens B."/>
            <person name="Wincker P."/>
            <person name="D'Hont A."/>
            <person name="Scarpelli C."/>
            <person name="Weissenbach J."/>
            <person name="Salanoubat M."/>
            <person name="Quetier F."/>
            <person name="Yu Y."/>
            <person name="Kim H.R."/>
            <person name="Rambo T."/>
            <person name="Currie J."/>
            <person name="Collura K."/>
            <person name="Luo M."/>
            <person name="Yang T."/>
            <person name="Ammiraju J.S.S."/>
            <person name="Engler F."/>
            <person name="Soderlund C."/>
            <person name="Wing R.A."/>
            <person name="Palmer L.E."/>
            <person name="de la Bastide M."/>
            <person name="Spiegel L."/>
            <person name="Nascimento L."/>
            <person name="Zutavern T."/>
            <person name="O'Shaughnessy A."/>
            <person name="Dike S."/>
            <person name="Dedhia N."/>
            <person name="Preston R."/>
            <person name="Balija V."/>
            <person name="McCombie W.R."/>
            <person name="Chow T."/>
            <person name="Chen H."/>
            <person name="Chung M."/>
            <person name="Chen C."/>
            <person name="Shaw J."/>
            <person name="Wu H."/>
            <person name="Hsiao K."/>
            <person name="Chao Y."/>
            <person name="Chu M."/>
            <person name="Cheng C."/>
            <person name="Hour A."/>
            <person name="Lee P."/>
            <person name="Lin S."/>
            <person name="Lin Y."/>
            <person name="Liou J."/>
            <person name="Liu S."/>
            <person name="Hsing Y."/>
            <person name="Raghuvanshi S."/>
            <person name="Mohanty A."/>
            <person name="Bharti A.K."/>
            <person name="Gaur A."/>
            <person name="Gupta V."/>
            <person name="Kumar D."/>
            <person name="Ravi V."/>
            <person name="Vij S."/>
            <person name="Kapur A."/>
            <person name="Khurana P."/>
            <person name="Khurana P."/>
            <person name="Khurana J.P."/>
            <person name="Tyagi A.K."/>
            <person name="Gaikwad K."/>
            <person name="Singh A."/>
            <person name="Dalal V."/>
            <person name="Srivastava S."/>
            <person name="Dixit A."/>
            <person name="Pal A.K."/>
            <person name="Ghazi I.A."/>
            <person name="Yadav M."/>
            <person name="Pandit A."/>
            <person name="Bhargava A."/>
            <person name="Sureshbabu K."/>
            <person name="Batra K."/>
            <person name="Sharma T.R."/>
            <person name="Mohapatra T."/>
            <person name="Singh N.K."/>
            <person name="Messing J."/>
            <person name="Nelson A.B."/>
            <person name="Fuks G."/>
            <person name="Kavchok S."/>
            <person name="Keizer G."/>
            <person name="Linton E."/>
            <person name="Llaca V."/>
            <person name="Song R."/>
            <person name="Tanyolac B."/>
            <person name="Young S."/>
            <person name="Ho-Il K."/>
            <person name="Hahn J.H."/>
            <person name="Sangsakoo G."/>
            <person name="Vanavichit A."/>
            <person name="de Mattos Luiz.A.T."/>
            <person name="Zimmer P.D."/>
            <person name="Malone G."/>
            <person name="Dellagostin O."/>
            <person name="de Oliveira A.C."/>
            <person name="Bevan M."/>
            <person name="Bancroft I."/>
            <person name="Minx P."/>
            <person name="Cordum H."/>
            <person name="Wilson R."/>
            <person name="Cheng Z."/>
            <person name="Jin W."/>
            <person name="Jiang J."/>
            <person name="Leong S.A."/>
            <person name="Iwama H."/>
            <person name="Gojobori T."/>
            <person name="Itoh T."/>
            <person name="Niimura Y."/>
            <person name="Fujii Y."/>
            <person name="Habara T."/>
            <person name="Sakai H."/>
            <person name="Sato Y."/>
            <person name="Wilson G."/>
            <person name="Kumar K."/>
            <person name="McCouch S."/>
            <person name="Juretic N."/>
            <person name="Hoen D."/>
            <person name="Wright S."/>
            <person name="Bruskiewich R."/>
            <person name="Bureau T."/>
            <person name="Miyao A."/>
            <person name="Hirochika H."/>
            <person name="Nishikawa T."/>
            <person name="Kadowaki K."/>
            <person name="Sugiura M."/>
            <person name="Burr B."/>
            <person name="Sasaki T."/>
        </authorList>
    </citation>
    <scope>NUCLEOTIDE SEQUENCE [LARGE SCALE GENOMIC DNA]</scope>
    <source>
        <strain evidence="4">cv. Nipponbare</strain>
    </source>
</reference>
<feature type="region of interest" description="Disordered" evidence="1">
    <location>
        <begin position="221"/>
        <end position="315"/>
    </location>
</feature>
<name>Q6ASR7_ORYSJ</name>
<organism evidence="2 4">
    <name type="scientific">Oryza sativa subsp. japonica</name>
    <name type="common">Rice</name>
    <dbReference type="NCBI Taxonomy" id="39947"/>
    <lineage>
        <taxon>Eukaryota</taxon>
        <taxon>Viridiplantae</taxon>
        <taxon>Streptophyta</taxon>
        <taxon>Embryophyta</taxon>
        <taxon>Tracheophyta</taxon>
        <taxon>Spermatophyta</taxon>
        <taxon>Magnoliopsida</taxon>
        <taxon>Liliopsida</taxon>
        <taxon>Poales</taxon>
        <taxon>Poaceae</taxon>
        <taxon>BOP clade</taxon>
        <taxon>Oryzoideae</taxon>
        <taxon>Oryzeae</taxon>
        <taxon>Oryzinae</taxon>
        <taxon>Oryza</taxon>
        <taxon>Oryza sativa</taxon>
    </lineage>
</organism>
<evidence type="ECO:0000313" key="2">
    <source>
        <dbReference type="EMBL" id="AAT93965.1"/>
    </source>
</evidence>
<dbReference type="Proteomes" id="UP000000763">
    <property type="component" value="Chromosome 5"/>
</dbReference>
<protein>
    <submittedName>
        <fullName evidence="2">Uncharacterized protein</fullName>
    </submittedName>
</protein>
<sequence>MQEKHHHRSKHRVVLANGGHRCRCRPGERGGRGRREAGLRLAPAPPPPPRRGAPAARPPWRWRPARPAASPVPAASTSPPAAALLHPHLRLGHNVAAKDAEALLPTHSSLLSAAARLVPHRLEPRACSCARGDDEHRGGLHRRRGPRRRPPPPSPGCIGEEDHGLLVKSATAAGGEGQRGRGRRWGDRTPATDSSAPRRRPWMEQLLDDLLLVADLHGCFRESPPPWPPPPPPPPNHPKSTQVAAAGGSVEGGDHAGRRGKEARRRVRPSGRRRSSASRTRGEEARAFRESGGNGVVLDVSMPFRGGPPAVGLVS</sequence>
<feature type="region of interest" description="Disordered" evidence="1">
    <location>
        <begin position="1"/>
        <end position="79"/>
    </location>
</feature>
<gene>
    <name evidence="2" type="ORF">OSJNBa0077J22.5</name>
    <name evidence="3" type="ORF">OSJNBb0015A05.11</name>
</gene>
<dbReference type="EMBL" id="AC148814">
    <property type="protein sequence ID" value="AAT93965.1"/>
    <property type="molecule type" value="Genomic_DNA"/>
</dbReference>
<evidence type="ECO:0000256" key="1">
    <source>
        <dbReference type="SAM" id="MobiDB-lite"/>
    </source>
</evidence>
<feature type="compositionally biased region" description="Basic residues" evidence="1">
    <location>
        <begin position="139"/>
        <end position="150"/>
    </location>
</feature>
<feature type="region of interest" description="Disordered" evidence="1">
    <location>
        <begin position="128"/>
        <end position="201"/>
    </location>
</feature>
<dbReference type="AlphaFoldDB" id="Q6ASR7"/>
<reference evidence="3" key="2">
    <citation type="submission" date="2004-08" db="EMBL/GenBank/DDBJ databases">
        <title>Oryza sativa BAC OSJNBb0015A05 genomic sequence.</title>
        <authorList>
            <person name="Chow T.-Y."/>
            <person name="Hsing Y.-I.C."/>
            <person name="Chen C.-S."/>
            <person name="Chen H.-H."/>
            <person name="Liu S.-M."/>
            <person name="Chao Y.-T."/>
            <person name="Chang S.-J."/>
            <person name="Chen H.-C."/>
            <person name="Chen S.-K."/>
            <person name="Chen T.-R."/>
            <person name="Chen Y.-L."/>
            <person name="Cheng C.-H."/>
            <person name="Chung C.-I."/>
            <person name="Han S.-Y."/>
            <person name="Hsiao S.-H."/>
            <person name="Hsiung J.-N."/>
            <person name="Hsu C.-H."/>
            <person name="Huang J.-J."/>
            <person name="Kau P.-I."/>
            <person name="Lee M.-C."/>
            <person name="Leu H.-L."/>
            <person name="Li Y.-F."/>
            <person name="Lin S.-J."/>
            <person name="Lin Y.-C."/>
            <person name="Wu S.-W."/>
            <person name="Yu C.-Y."/>
            <person name="Yu S.-W."/>
            <person name="Wu H.-P."/>
            <person name="Shaw J.-F."/>
        </authorList>
    </citation>
    <scope>NUCLEOTIDE SEQUENCE</scope>
</reference>
<feature type="compositionally biased region" description="Basic residues" evidence="1">
    <location>
        <begin position="261"/>
        <end position="276"/>
    </location>
</feature>
<reference evidence="4" key="4">
    <citation type="journal article" date="2008" name="Nucleic Acids Res.">
        <title>The rice annotation project database (RAP-DB): 2008 update.</title>
        <authorList>
            <consortium name="The rice annotation project (RAP)"/>
        </authorList>
    </citation>
    <scope>GENOME REANNOTATION</scope>
    <source>
        <strain evidence="4">cv. Nipponbare</strain>
    </source>
</reference>
<evidence type="ECO:0000313" key="4">
    <source>
        <dbReference type="Proteomes" id="UP000000763"/>
    </source>
</evidence>
<proteinExistence type="predicted"/>
<feature type="compositionally biased region" description="Basic and acidic residues" evidence="1">
    <location>
        <begin position="280"/>
        <end position="289"/>
    </location>
</feature>
<feature type="compositionally biased region" description="Pro residues" evidence="1">
    <location>
        <begin position="223"/>
        <end position="237"/>
    </location>
</feature>
<accession>Q6ASR7</accession>